<sequence length="69" mass="7784">VLLKQWVEHYSNLYSVDKPAHPALGQIIPKHHEQNPHSWNFLIPTEILKYNKGVLLPPTSTISLSSAGE</sequence>
<organism evidence="1">
    <name type="scientific">Arion vulgaris</name>
    <dbReference type="NCBI Taxonomy" id="1028688"/>
    <lineage>
        <taxon>Eukaryota</taxon>
        <taxon>Metazoa</taxon>
        <taxon>Spiralia</taxon>
        <taxon>Lophotrochozoa</taxon>
        <taxon>Mollusca</taxon>
        <taxon>Gastropoda</taxon>
        <taxon>Heterobranchia</taxon>
        <taxon>Euthyneura</taxon>
        <taxon>Panpulmonata</taxon>
        <taxon>Eupulmonata</taxon>
        <taxon>Stylommatophora</taxon>
        <taxon>Helicina</taxon>
        <taxon>Arionoidea</taxon>
        <taxon>Arionidae</taxon>
        <taxon>Arion</taxon>
    </lineage>
</organism>
<accession>A0A0B7BM36</accession>
<reference evidence="1" key="1">
    <citation type="submission" date="2014-12" db="EMBL/GenBank/DDBJ databases">
        <title>Insight into the proteome of Arion vulgaris.</title>
        <authorList>
            <person name="Aradska J."/>
            <person name="Bulat T."/>
            <person name="Smidak R."/>
            <person name="Sarate P."/>
            <person name="Gangsoo J."/>
            <person name="Sialana F."/>
            <person name="Bilban M."/>
            <person name="Lubec G."/>
        </authorList>
    </citation>
    <scope>NUCLEOTIDE SEQUENCE</scope>
    <source>
        <tissue evidence="1">Skin</tissue>
    </source>
</reference>
<feature type="non-terminal residue" evidence="1">
    <location>
        <position position="69"/>
    </location>
</feature>
<dbReference type="EMBL" id="HACG01047128">
    <property type="protein sequence ID" value="CEK93993.1"/>
    <property type="molecule type" value="Transcribed_RNA"/>
</dbReference>
<name>A0A0B7BM36_9EUPU</name>
<gene>
    <name evidence="1" type="primary">ORF198324</name>
</gene>
<dbReference type="AlphaFoldDB" id="A0A0B7BM36"/>
<protein>
    <submittedName>
        <fullName evidence="1">Uncharacterized protein</fullName>
    </submittedName>
</protein>
<evidence type="ECO:0000313" key="1">
    <source>
        <dbReference type="EMBL" id="CEK93993.1"/>
    </source>
</evidence>
<feature type="non-terminal residue" evidence="1">
    <location>
        <position position="1"/>
    </location>
</feature>
<proteinExistence type="predicted"/>